<feature type="coiled-coil region" evidence="1">
    <location>
        <begin position="630"/>
        <end position="657"/>
    </location>
</feature>
<dbReference type="InterPro" id="IPR013602">
    <property type="entry name" value="Dynein_heavy_linker"/>
</dbReference>
<dbReference type="Gene3D" id="1.20.58.1120">
    <property type="match status" value="1"/>
</dbReference>
<keyword evidence="1" id="KW-0175">Coiled coil</keyword>
<dbReference type="GO" id="GO:0045505">
    <property type="term" value="F:dynein intermediate chain binding"/>
    <property type="evidence" value="ECO:0007669"/>
    <property type="project" value="InterPro"/>
</dbReference>
<dbReference type="GO" id="GO:0036156">
    <property type="term" value="C:inner dynein arm"/>
    <property type="evidence" value="ECO:0007669"/>
    <property type="project" value="TreeGrafter"/>
</dbReference>
<dbReference type="InterPro" id="IPR026983">
    <property type="entry name" value="DHC"/>
</dbReference>
<keyword evidence="3" id="KW-1185">Reference proteome</keyword>
<dbReference type="PANTHER" id="PTHR10676:SF242">
    <property type="entry name" value="DYNEIN AXONEMAL HEAVY CHAIN 3"/>
    <property type="match status" value="1"/>
</dbReference>
<dbReference type="Gene3D" id="3.20.180.20">
    <property type="entry name" value="Dynein heavy chain, N-terminal domain 2"/>
    <property type="match status" value="1"/>
</dbReference>
<dbReference type="GO" id="GO:0060294">
    <property type="term" value="P:cilium movement involved in cell motility"/>
    <property type="evidence" value="ECO:0007669"/>
    <property type="project" value="TreeGrafter"/>
</dbReference>
<proteinExistence type="predicted"/>
<dbReference type="Pfam" id="PF08393">
    <property type="entry name" value="DHC_N2"/>
    <property type="match status" value="1"/>
</dbReference>
<dbReference type="InterPro" id="IPR042222">
    <property type="entry name" value="Dynein_2_N"/>
</dbReference>
<name>A0A914C3Q6_9BILA</name>
<dbReference type="WBParaSite" id="ACRNAN_Path_22.g74.t1">
    <property type="protein sequence ID" value="ACRNAN_Path_22.g74.t1"/>
    <property type="gene ID" value="ACRNAN_Path_22.g74"/>
</dbReference>
<dbReference type="AlphaFoldDB" id="A0A914C3Q6"/>
<evidence type="ECO:0000313" key="4">
    <source>
        <dbReference type="WBParaSite" id="ACRNAN_Path_22.g74.t1"/>
    </source>
</evidence>
<dbReference type="GO" id="GO:0097729">
    <property type="term" value="C:9+2 motile cilium"/>
    <property type="evidence" value="ECO:0007669"/>
    <property type="project" value="TreeGrafter"/>
</dbReference>
<dbReference type="Proteomes" id="UP000887540">
    <property type="component" value="Unplaced"/>
</dbReference>
<dbReference type="Gene3D" id="1.20.140.100">
    <property type="entry name" value="Dynein heavy chain, N-terminal domain 2"/>
    <property type="match status" value="1"/>
</dbReference>
<reference evidence="4" key="1">
    <citation type="submission" date="2022-11" db="UniProtKB">
        <authorList>
            <consortium name="WormBaseParasite"/>
        </authorList>
    </citation>
    <scope>IDENTIFICATION</scope>
</reference>
<evidence type="ECO:0000313" key="3">
    <source>
        <dbReference type="Proteomes" id="UP000887540"/>
    </source>
</evidence>
<accession>A0A914C3Q6</accession>
<organism evidence="3 4">
    <name type="scientific">Acrobeloides nanus</name>
    <dbReference type="NCBI Taxonomy" id="290746"/>
    <lineage>
        <taxon>Eukaryota</taxon>
        <taxon>Metazoa</taxon>
        <taxon>Ecdysozoa</taxon>
        <taxon>Nematoda</taxon>
        <taxon>Chromadorea</taxon>
        <taxon>Rhabditida</taxon>
        <taxon>Tylenchina</taxon>
        <taxon>Cephalobomorpha</taxon>
        <taxon>Cephaloboidea</taxon>
        <taxon>Cephalobidae</taxon>
        <taxon>Acrobeloides</taxon>
    </lineage>
</organism>
<dbReference type="InterPro" id="IPR042228">
    <property type="entry name" value="Dynein_linker_3"/>
</dbReference>
<dbReference type="PANTHER" id="PTHR10676">
    <property type="entry name" value="DYNEIN HEAVY CHAIN FAMILY PROTEIN"/>
    <property type="match status" value="1"/>
</dbReference>
<protein>
    <submittedName>
        <fullName evidence="4">Dynein heavy chain linker domain-containing protein</fullName>
    </submittedName>
</protein>
<evidence type="ECO:0000259" key="2">
    <source>
        <dbReference type="Pfam" id="PF08393"/>
    </source>
</evidence>
<dbReference type="GO" id="GO:0008569">
    <property type="term" value="F:minus-end-directed microtubule motor activity"/>
    <property type="evidence" value="ECO:0007669"/>
    <property type="project" value="TreeGrafter"/>
</dbReference>
<evidence type="ECO:0000256" key="1">
    <source>
        <dbReference type="SAM" id="Coils"/>
    </source>
</evidence>
<feature type="domain" description="Dynein heavy chain linker" evidence="2">
    <location>
        <begin position="640"/>
        <end position="1043"/>
    </location>
</feature>
<sequence>MYTDYSPAELSFGQQISQLFNAHAASLTVEILHSYLKFNIKQTNVTHTTQGQLVHVQTDGSLVLPTIDSQHEFKIYGRSLPNVLQSSTPRSHRYFETVDDLAIRTTENNSTETNDFPPWNGFIGGIESKASDLLLVRNDDISIRLYKELETVFACWNSKRRTSFETSSNRESILSKHLYFDGITPWHKGVMKIGIKVDLENTLPIYFRLAGNFWKEFWPKLFYNWKEFLCSQSMISLQVLENEIEIFLIRVKNVIKFDWTVSICEILLDCSPLWIDRLSDESKCRTFFDGISALQSLLLRRVIVENFDNLIKGLTMTRLSIRLEEVLNNFTLRLGDRFKELGKEIPRCESRLFPNLFPANKTFEISSSIVLSSLQVEISSRIQESYNQLQRLEELVGRVDLVTHDIDYIQILSDLEPYRKNLSSTQTTQINEFLEINYSDLCLQAASKLEQIRMQLIAKIQTVIIAHIRETTKDFEDAFNKLNTSDPFEQIQFLAKTREFDLPLMRAKIIDFLSKLAKHFDYLEDNMFVRCYQVSRYPHKLEMVIKLVWKKLETELETISKKVLDRANMFCFEINIIEREFKSTLKKYMNAQTITQLLQFSNRFADLEEKIHPMSQLYTILNSQLNLLGMETLTVEIAGLQEQIEKLNKLSSSHKEVVLLEEKFLFAKVCEIDLDEVSDQFVRVNREFGTTKSDLAFNDAEQDAAELWQEICSKMEEIDKAYTEFMPILKEICNENFRDHHWANILKGTNLSKDTLLVKDLSSQDFLKRIQTYTEISAIVSKETEVEEIMNEIQEFWANQFIQFLPQLEGAKLIIEPNIMSKIEEHLVKIQMTMTSTFVGPLNNRLNDWLVKLQRLKTCLQHYKKCQAKWNYVEPLFQAEEIAYQIPDEWRLFKKLTETWTSINKKLIAAEKVVNIESTNVGEEFSSVSEMLDKIRLGFDAYLQKKRSNWPRLYFLTNEELLDLFSSAKNSKQILTFLPRLFTSVVDVELNSRGEIVGLINGSNETLPLVKTINPALMKRHIDKWLHELERQMRASVHQQINQLITERKLELVGLNEILATSYSAQSILLYYQICFANKIEHGLRDRYAGSLLNEFEKFQENCKKYVPKSTRESKIKDSLLIEAKRFYTKLHRIYELKGSNEHVDWLQELRYYWQNENVHIRFFNSSIPFSYEFLDVDSIFLSNSYLQHAFRLLLTINPINSLTLLYGSKQISSEIIKHLANALEE</sequence>
<dbReference type="GO" id="GO:0051959">
    <property type="term" value="F:dynein light intermediate chain binding"/>
    <property type="evidence" value="ECO:0007669"/>
    <property type="project" value="InterPro"/>
</dbReference>